<dbReference type="Pfam" id="PF00037">
    <property type="entry name" value="Fer4"/>
    <property type="match status" value="1"/>
</dbReference>
<dbReference type="InterPro" id="IPR003813">
    <property type="entry name" value="MvhD/FlpD"/>
</dbReference>
<dbReference type="Pfam" id="PF02662">
    <property type="entry name" value="FlpD"/>
    <property type="match status" value="1"/>
</dbReference>
<dbReference type="GO" id="GO:0046872">
    <property type="term" value="F:metal ion binding"/>
    <property type="evidence" value="ECO:0007669"/>
    <property type="project" value="UniProtKB-KW"/>
</dbReference>
<organism evidence="6">
    <name type="scientific">Desulfobacca acetoxidans</name>
    <dbReference type="NCBI Taxonomy" id="60893"/>
    <lineage>
        <taxon>Bacteria</taxon>
        <taxon>Pseudomonadati</taxon>
        <taxon>Thermodesulfobacteriota</taxon>
        <taxon>Desulfobaccia</taxon>
        <taxon>Desulfobaccales</taxon>
        <taxon>Desulfobaccaceae</taxon>
        <taxon>Desulfobacca</taxon>
    </lineage>
</organism>
<keyword evidence="4" id="KW-0411">Iron-sulfur</keyword>
<feature type="domain" description="4Fe-4S ferredoxin-type" evidence="5">
    <location>
        <begin position="477"/>
        <end position="506"/>
    </location>
</feature>
<gene>
    <name evidence="6" type="ORF">ENW48_06100</name>
</gene>
<evidence type="ECO:0000256" key="4">
    <source>
        <dbReference type="ARBA" id="ARBA00023014"/>
    </source>
</evidence>
<evidence type="ECO:0000313" key="6">
    <source>
        <dbReference type="EMBL" id="HGZ11773.1"/>
    </source>
</evidence>
<proteinExistence type="predicted"/>
<keyword evidence="3" id="KW-0408">Iron</keyword>
<dbReference type="AlphaFoldDB" id="A0A7C5AMF0"/>
<evidence type="ECO:0000256" key="1">
    <source>
        <dbReference type="ARBA" id="ARBA00022723"/>
    </source>
</evidence>
<dbReference type="Gene3D" id="3.30.70.20">
    <property type="match status" value="1"/>
</dbReference>
<keyword evidence="1" id="KW-0479">Metal-binding</keyword>
<dbReference type="PROSITE" id="PS51379">
    <property type="entry name" value="4FE4S_FER_2"/>
    <property type="match status" value="2"/>
</dbReference>
<evidence type="ECO:0000256" key="2">
    <source>
        <dbReference type="ARBA" id="ARBA00023002"/>
    </source>
</evidence>
<dbReference type="InterPro" id="IPR036188">
    <property type="entry name" value="FAD/NAD-bd_sf"/>
</dbReference>
<dbReference type="EMBL" id="DTKJ01000042">
    <property type="protein sequence ID" value="HGZ11773.1"/>
    <property type="molecule type" value="Genomic_DNA"/>
</dbReference>
<dbReference type="InterPro" id="IPR017896">
    <property type="entry name" value="4Fe4S_Fe-S-bd"/>
</dbReference>
<dbReference type="PANTHER" id="PTHR43122:SF1">
    <property type="entry name" value="IRON-SULFUR-BINDING PROTEIN"/>
    <property type="match status" value="1"/>
</dbReference>
<dbReference type="SUPFAM" id="SSF51905">
    <property type="entry name" value="FAD/NAD(P)-binding domain"/>
    <property type="match status" value="1"/>
</dbReference>
<reference evidence="6" key="1">
    <citation type="journal article" date="2020" name="mSystems">
        <title>Genome- and Community-Level Interaction Insights into Carbon Utilization and Element Cycling Functions of Hydrothermarchaeota in Hydrothermal Sediment.</title>
        <authorList>
            <person name="Zhou Z."/>
            <person name="Liu Y."/>
            <person name="Xu W."/>
            <person name="Pan J."/>
            <person name="Luo Z.H."/>
            <person name="Li M."/>
        </authorList>
    </citation>
    <scope>NUCLEOTIDE SEQUENCE [LARGE SCALE GENOMIC DNA]</scope>
    <source>
        <strain evidence="6">SpSt-853</strain>
    </source>
</reference>
<evidence type="ECO:0000259" key="5">
    <source>
        <dbReference type="PROSITE" id="PS51379"/>
    </source>
</evidence>
<dbReference type="GO" id="GO:0051536">
    <property type="term" value="F:iron-sulfur cluster binding"/>
    <property type="evidence" value="ECO:0007669"/>
    <property type="project" value="UniProtKB-KW"/>
</dbReference>
<comment type="caution">
    <text evidence="6">The sequence shown here is derived from an EMBL/GenBank/DDBJ whole genome shotgun (WGS) entry which is preliminary data.</text>
</comment>
<sequence>MNNQATTGVFLCECGGQISSRIDLAQVRDLLQGEPWSHLAIYPYPCLAPGLEAIKEDIQAQGLDRVLIGGCSSRVMKKRFVKELTPLGLKSHQIEMINLKDHVAAVHEAPPPELARKAAALIAGGLASLKLLERYEPVSLAFEGPALILGGGISGFAAARELARHGMESIIFSKALTPERVLDELHYTFPGCRLFCGDLAELLREVFADPRVQVLPDQPVEYIIGGVGDYRVGLKQPDGSITEVGGAAIITALDRDFVPADVTYIGGRERVLNLLELDERLVEGQTPSGKVVFWVNSPQHGKEAQEFATLAAWRDSLLLVRENPHVKPTVLYPADIALPLTGADLREARAHGIGLQAYAPEVHPVVQSGYLSFVSPSDRLEHELEWDTLVVPGVPGGPSPKAQELVRWLPIYPENGNLKKSHIKFWPDQLPDESLFFTGTAGGICDLNEVLQQGKKAARGVLNLREKARQGRLVSPVVVHVDKDLCEGCGLCTEICPCGGIEHVKPGSGPVPRETDNHLCSGGGTCAATCPHEAIKVLNNTAQQLEARVKAIVSRMDEHDFLGFVCGWGGLSSAEQAAVKGLTYPKNIHLIWVNCLGSIDPSILSLAFLNGVKGVMLAGCTPTHSCHYHYGVDHCWYRVNAMKKLLSLAGLERRRLAMGYVEVNEPENFVRMVESHLDTLEKLPPLPKDEQTMAKLWAIHATMHRPRVRWVLGTSLRRPTEKEFPGSQFNAVETDETMLEVLKEEYTVSRIFKALTERPLSPPDLARALAEPVKNLTPILTDLAKEGRIITKGWEKGYPIYALGKL</sequence>
<accession>A0A7C5AMF0</accession>
<dbReference type="PANTHER" id="PTHR43122">
    <property type="entry name" value="FERREDOXIN SUBUNIT OF PYRUVATE:FLAVODOXIN OXIDOREDUCTASE-RELATED"/>
    <property type="match status" value="1"/>
</dbReference>
<evidence type="ECO:0000256" key="3">
    <source>
        <dbReference type="ARBA" id="ARBA00023004"/>
    </source>
</evidence>
<name>A0A7C5AMF0_9BACT</name>
<feature type="domain" description="4Fe-4S ferredoxin-type" evidence="5">
    <location>
        <begin position="511"/>
        <end position="540"/>
    </location>
</feature>
<keyword evidence="2" id="KW-0560">Oxidoreductase</keyword>
<protein>
    <submittedName>
        <fullName evidence="6">Hydrogenase iron-sulfur subunit</fullName>
    </submittedName>
</protein>
<dbReference type="PROSITE" id="PS00198">
    <property type="entry name" value="4FE4S_FER_1"/>
    <property type="match status" value="1"/>
</dbReference>
<dbReference type="InterPro" id="IPR017900">
    <property type="entry name" value="4Fe4S_Fe_S_CS"/>
</dbReference>
<dbReference type="SUPFAM" id="SSF54862">
    <property type="entry name" value="4Fe-4S ferredoxins"/>
    <property type="match status" value="1"/>
</dbReference>
<dbReference type="GO" id="GO:0016491">
    <property type="term" value="F:oxidoreductase activity"/>
    <property type="evidence" value="ECO:0007669"/>
    <property type="project" value="UniProtKB-KW"/>
</dbReference>